<comment type="caution">
    <text evidence="1">The sequence shown here is derived from an EMBL/GenBank/DDBJ whole genome shotgun (WGS) entry which is preliminary data.</text>
</comment>
<accession>A0ACB7RQZ7</accession>
<sequence>METLLRSDCEVASFSECPSRMPLALTNASENFFRRKPNATINDYANFVESVATRSTTDNTRNNSLLAFHGRVQRPSLVSKEWFKRACHWVSMAARCHLRDSLGRSDADLRAYQRAWKALYFAPFRGPQARPLLSLLYAGAAAPRVHACLTIMADVFEGAAFSVAKHVLQEAVHDLEGSLSQLGRDARLVHFVDKDEQHLLIVSPGLLGLFMNVSSSVEPVLVPAIEKPILRAMLTDRKPEGPSHAVPTALLLGKLSHCFATWVNVSEPLSAEVAAEALVLDPLFQLYRKALVGSTGENTLLHRNYTNAQLFFHLWAHCHCGKEEGRVLVNAVARNSLLFSRTFRCTASKAMAYEDTCSLYNQL</sequence>
<name>A0ACB7RQZ7_HYAAI</name>
<organism evidence="1 2">
    <name type="scientific">Hyalomma asiaticum</name>
    <name type="common">Tick</name>
    <dbReference type="NCBI Taxonomy" id="266040"/>
    <lineage>
        <taxon>Eukaryota</taxon>
        <taxon>Metazoa</taxon>
        <taxon>Ecdysozoa</taxon>
        <taxon>Arthropoda</taxon>
        <taxon>Chelicerata</taxon>
        <taxon>Arachnida</taxon>
        <taxon>Acari</taxon>
        <taxon>Parasitiformes</taxon>
        <taxon>Ixodida</taxon>
        <taxon>Ixodoidea</taxon>
        <taxon>Ixodidae</taxon>
        <taxon>Hyalomminae</taxon>
        <taxon>Hyalomma</taxon>
    </lineage>
</organism>
<evidence type="ECO:0000313" key="1">
    <source>
        <dbReference type="EMBL" id="KAH6924237.1"/>
    </source>
</evidence>
<gene>
    <name evidence="1" type="ORF">HPB50_014068</name>
</gene>
<dbReference type="Proteomes" id="UP000821845">
    <property type="component" value="Chromosome 8"/>
</dbReference>
<dbReference type="EMBL" id="CM023488">
    <property type="protein sequence ID" value="KAH6924237.1"/>
    <property type="molecule type" value="Genomic_DNA"/>
</dbReference>
<protein>
    <submittedName>
        <fullName evidence="1">Uncharacterized protein</fullName>
    </submittedName>
</protein>
<keyword evidence="2" id="KW-1185">Reference proteome</keyword>
<reference evidence="1" key="1">
    <citation type="submission" date="2020-05" db="EMBL/GenBank/DDBJ databases">
        <title>Large-scale comparative analyses of tick genomes elucidate their genetic diversity and vector capacities.</title>
        <authorList>
            <person name="Jia N."/>
            <person name="Wang J."/>
            <person name="Shi W."/>
            <person name="Du L."/>
            <person name="Sun Y."/>
            <person name="Zhan W."/>
            <person name="Jiang J."/>
            <person name="Wang Q."/>
            <person name="Zhang B."/>
            <person name="Ji P."/>
            <person name="Sakyi L.B."/>
            <person name="Cui X."/>
            <person name="Yuan T."/>
            <person name="Jiang B."/>
            <person name="Yang W."/>
            <person name="Lam T.T.-Y."/>
            <person name="Chang Q."/>
            <person name="Ding S."/>
            <person name="Wang X."/>
            <person name="Zhu J."/>
            <person name="Ruan X."/>
            <person name="Zhao L."/>
            <person name="Wei J."/>
            <person name="Que T."/>
            <person name="Du C."/>
            <person name="Cheng J."/>
            <person name="Dai P."/>
            <person name="Han X."/>
            <person name="Huang E."/>
            <person name="Gao Y."/>
            <person name="Liu J."/>
            <person name="Shao H."/>
            <person name="Ye R."/>
            <person name="Li L."/>
            <person name="Wei W."/>
            <person name="Wang X."/>
            <person name="Wang C."/>
            <person name="Yang T."/>
            <person name="Huo Q."/>
            <person name="Li W."/>
            <person name="Guo W."/>
            <person name="Chen H."/>
            <person name="Zhou L."/>
            <person name="Ni X."/>
            <person name="Tian J."/>
            <person name="Zhou Y."/>
            <person name="Sheng Y."/>
            <person name="Liu T."/>
            <person name="Pan Y."/>
            <person name="Xia L."/>
            <person name="Li J."/>
            <person name="Zhao F."/>
            <person name="Cao W."/>
        </authorList>
    </citation>
    <scope>NUCLEOTIDE SEQUENCE</scope>
    <source>
        <strain evidence="1">Hyas-2018</strain>
    </source>
</reference>
<proteinExistence type="predicted"/>
<evidence type="ECO:0000313" key="2">
    <source>
        <dbReference type="Proteomes" id="UP000821845"/>
    </source>
</evidence>